<organism evidence="2 3">
    <name type="scientific">Mytilus edulis</name>
    <name type="common">Blue mussel</name>
    <dbReference type="NCBI Taxonomy" id="6550"/>
    <lineage>
        <taxon>Eukaryota</taxon>
        <taxon>Metazoa</taxon>
        <taxon>Spiralia</taxon>
        <taxon>Lophotrochozoa</taxon>
        <taxon>Mollusca</taxon>
        <taxon>Bivalvia</taxon>
        <taxon>Autobranchia</taxon>
        <taxon>Pteriomorphia</taxon>
        <taxon>Mytilida</taxon>
        <taxon>Mytiloidea</taxon>
        <taxon>Mytilidae</taxon>
        <taxon>Mytilinae</taxon>
        <taxon>Mytilus</taxon>
    </lineage>
</organism>
<keyword evidence="3" id="KW-1185">Reference proteome</keyword>
<dbReference type="OrthoDB" id="6250593at2759"/>
<evidence type="ECO:0000313" key="2">
    <source>
        <dbReference type="EMBL" id="CAG2257100.1"/>
    </source>
</evidence>
<evidence type="ECO:0000256" key="1">
    <source>
        <dbReference type="SAM" id="Coils"/>
    </source>
</evidence>
<accession>A0A8S3VK60</accession>
<dbReference type="AlphaFoldDB" id="A0A8S3VK60"/>
<dbReference type="Proteomes" id="UP000683360">
    <property type="component" value="Unassembled WGS sequence"/>
</dbReference>
<keyword evidence="1" id="KW-0175">Coiled coil</keyword>
<gene>
    <name evidence="2" type="ORF">MEDL_68496</name>
</gene>
<proteinExistence type="predicted"/>
<sequence length="342" mass="39218">MYTERPTKQEDKMCTPGCCKPQCEERSNFNLSIGTTGCYKPQCTPGCYKPQCEERSNFNLSIGTPGCCKPQCTPGCYAASLNVKKDLTFNLSFCRHTLDATSLNAHLDAASLLINNVYKPLEEVAIHKQSQAHKLNNFRDKFEEMLQKVENQIDNAEKDYIVAYNQYEDCHINKSMLYNAHNEYIFQLRASNRSIDQFQIAIPQVLEELEEIYIDTSNTINVAIESHALLLLTKANEQHRRFEDLLQICRQVNPQLDISYFVNALNPECAKFELKHHKFHPVDSSENEDCTCLCQNQLIIDKSTDMALVEKRALLQREAAELTSYITQNQDISHSLVNICQR</sequence>
<protein>
    <submittedName>
        <fullName evidence="2">Uncharacterized protein</fullName>
    </submittedName>
</protein>
<dbReference type="EMBL" id="CAJPWZ010003321">
    <property type="protein sequence ID" value="CAG2257100.1"/>
    <property type="molecule type" value="Genomic_DNA"/>
</dbReference>
<feature type="coiled-coil region" evidence="1">
    <location>
        <begin position="132"/>
        <end position="166"/>
    </location>
</feature>
<reference evidence="2" key="1">
    <citation type="submission" date="2021-03" db="EMBL/GenBank/DDBJ databases">
        <authorList>
            <person name="Bekaert M."/>
        </authorList>
    </citation>
    <scope>NUCLEOTIDE SEQUENCE</scope>
</reference>
<comment type="caution">
    <text evidence="2">The sequence shown here is derived from an EMBL/GenBank/DDBJ whole genome shotgun (WGS) entry which is preliminary data.</text>
</comment>
<name>A0A8S3VK60_MYTED</name>
<evidence type="ECO:0000313" key="3">
    <source>
        <dbReference type="Proteomes" id="UP000683360"/>
    </source>
</evidence>
<dbReference type="SUPFAM" id="SSF103657">
    <property type="entry name" value="BAR/IMD domain-like"/>
    <property type="match status" value="1"/>
</dbReference>
<dbReference type="Gene3D" id="1.20.1270.60">
    <property type="entry name" value="Arfaptin homology (AH) domain/BAR domain"/>
    <property type="match status" value="1"/>
</dbReference>
<dbReference type="InterPro" id="IPR027267">
    <property type="entry name" value="AH/BAR_dom_sf"/>
</dbReference>